<dbReference type="GeneID" id="103181815"/>
<dbReference type="GeneTree" id="ENSGT00390000006670"/>
<dbReference type="Pfam" id="PF11566">
    <property type="entry name" value="PI31_Prot_N"/>
    <property type="match status" value="1"/>
</dbReference>
<feature type="domain" description="F-box" evidence="2">
    <location>
        <begin position="307"/>
        <end position="353"/>
    </location>
</feature>
<dbReference type="SMART" id="SM00256">
    <property type="entry name" value="FBOX"/>
    <property type="match status" value="1"/>
</dbReference>
<reference evidence="4" key="4">
    <citation type="submission" date="2025-05" db="UniProtKB">
        <authorList>
            <consortium name="Ensembl"/>
        </authorList>
    </citation>
    <scope>IDENTIFICATION</scope>
</reference>
<reference evidence="3 5" key="3">
    <citation type="journal article" date="2014" name="Nature">
        <title>Elephant shark genome provides unique insights into gnathostome evolution.</title>
        <authorList>
            <consortium name="International Elephant Shark Genome Sequencing Consortium"/>
            <person name="Venkatesh B."/>
            <person name="Lee A.P."/>
            <person name="Ravi V."/>
            <person name="Maurya A.K."/>
            <person name="Lian M.M."/>
            <person name="Swann J.B."/>
            <person name="Ohta Y."/>
            <person name="Flajnik M.F."/>
            <person name="Sutoh Y."/>
            <person name="Kasahara M."/>
            <person name="Hoon S."/>
            <person name="Gangu V."/>
            <person name="Roy S.W."/>
            <person name="Irimia M."/>
            <person name="Korzh V."/>
            <person name="Kondrychyn I."/>
            <person name="Lim Z.W."/>
            <person name="Tay B.H."/>
            <person name="Tohari S."/>
            <person name="Kong K.W."/>
            <person name="Ho S."/>
            <person name="Lorente-Galdos B."/>
            <person name="Quilez J."/>
            <person name="Marques-Bonet T."/>
            <person name="Raney B.J."/>
            <person name="Ingham P.W."/>
            <person name="Tay A."/>
            <person name="Hillier L.W."/>
            <person name="Minx P."/>
            <person name="Boehm T."/>
            <person name="Wilson R.K."/>
            <person name="Brenner S."/>
            <person name="Warren W.C."/>
        </authorList>
    </citation>
    <scope>NUCLEOTIDE SEQUENCE</scope>
    <source>
        <tissue evidence="3">Testis</tissue>
    </source>
</reference>
<evidence type="ECO:0000259" key="2">
    <source>
        <dbReference type="PROSITE" id="PS50181"/>
    </source>
</evidence>
<dbReference type="OMA" id="QRPNLPH"/>
<feature type="compositionally biased region" description="Polar residues" evidence="1">
    <location>
        <begin position="91"/>
        <end position="104"/>
    </location>
</feature>
<reference evidence="5" key="2">
    <citation type="journal article" date="2007" name="PLoS Biol.">
        <title>Survey sequencing and comparative analysis of the elephant shark (Callorhinchus milii) genome.</title>
        <authorList>
            <person name="Venkatesh B."/>
            <person name="Kirkness E.F."/>
            <person name="Loh Y.H."/>
            <person name="Halpern A.L."/>
            <person name="Lee A.P."/>
            <person name="Johnson J."/>
            <person name="Dandona N."/>
            <person name="Viswanathan L.D."/>
            <person name="Tay A."/>
            <person name="Venter J.C."/>
            <person name="Strausberg R.L."/>
            <person name="Brenner S."/>
        </authorList>
    </citation>
    <scope>NUCLEOTIDE SEQUENCE [LARGE SCALE GENOMIC DNA]</scope>
</reference>
<feature type="region of interest" description="Disordered" evidence="1">
    <location>
        <begin position="85"/>
        <end position="107"/>
    </location>
</feature>
<dbReference type="EMBL" id="JW865440">
    <property type="protein sequence ID" value="AFO97957.1"/>
    <property type="molecule type" value="mRNA"/>
</dbReference>
<dbReference type="Pfam" id="PF12937">
    <property type="entry name" value="F-box-like"/>
    <property type="match status" value="1"/>
</dbReference>
<dbReference type="GO" id="GO:1903599">
    <property type="term" value="P:positive regulation of autophagy of mitochondrion"/>
    <property type="evidence" value="ECO:0007669"/>
    <property type="project" value="TreeGrafter"/>
</dbReference>
<dbReference type="Gene3D" id="1.20.1280.50">
    <property type="match status" value="1"/>
</dbReference>
<dbReference type="OrthoDB" id="101791at2759"/>
<feature type="compositionally biased region" description="Low complexity" evidence="1">
    <location>
        <begin position="472"/>
        <end position="482"/>
    </location>
</feature>
<dbReference type="STRING" id="7868.ENSCMIP00000048436"/>
<protein>
    <submittedName>
        <fullName evidence="3">F-box only protein 7</fullName>
    </submittedName>
    <submittedName>
        <fullName evidence="4">F-box protein 7</fullName>
    </submittedName>
</protein>
<dbReference type="CTD" id="25793"/>
<feature type="region of interest" description="Disordered" evidence="1">
    <location>
        <begin position="470"/>
        <end position="492"/>
    </location>
</feature>
<dbReference type="InterPro" id="IPR021625">
    <property type="entry name" value="PI31_Prot_N"/>
</dbReference>
<evidence type="ECO:0000313" key="3">
    <source>
        <dbReference type="EMBL" id="AFO97957.1"/>
    </source>
</evidence>
<keyword evidence="5" id="KW-1185">Reference proteome</keyword>
<accession>V9KJ44</accession>
<dbReference type="Ensembl" id="ENSCMIT00000049112.1">
    <property type="protein sequence ID" value="ENSCMIP00000048436.1"/>
    <property type="gene ID" value="ENSCMIG00000019802.1"/>
</dbReference>
<reference evidence="5" key="1">
    <citation type="journal article" date="2006" name="Science">
        <title>Ancient noncoding elements conserved in the human genome.</title>
        <authorList>
            <person name="Venkatesh B."/>
            <person name="Kirkness E.F."/>
            <person name="Loh Y.H."/>
            <person name="Halpern A.L."/>
            <person name="Lee A.P."/>
            <person name="Johnson J."/>
            <person name="Dandona N."/>
            <person name="Viswanathan L.D."/>
            <person name="Tay A."/>
            <person name="Venter J.C."/>
            <person name="Strausberg R.L."/>
            <person name="Brenner S."/>
        </authorList>
    </citation>
    <scope>NUCLEOTIDE SEQUENCE [LARGE SCALE GENOMIC DNA]</scope>
</reference>
<dbReference type="FunFam" id="3.40.1000.30:FF:000001">
    <property type="entry name" value="F-box only protein 7"/>
    <property type="match status" value="1"/>
</dbReference>
<dbReference type="SUPFAM" id="SSF81383">
    <property type="entry name" value="F-box domain"/>
    <property type="match status" value="1"/>
</dbReference>
<dbReference type="AlphaFoldDB" id="V9KJ44"/>
<evidence type="ECO:0000256" key="1">
    <source>
        <dbReference type="SAM" id="MobiDB-lite"/>
    </source>
</evidence>
<dbReference type="Gene3D" id="3.40.1000.30">
    <property type="match status" value="1"/>
</dbReference>
<proteinExistence type="evidence at transcript level"/>
<organism evidence="3">
    <name type="scientific">Callorhinchus milii</name>
    <name type="common">Ghost shark</name>
    <dbReference type="NCBI Taxonomy" id="7868"/>
    <lineage>
        <taxon>Eukaryota</taxon>
        <taxon>Metazoa</taxon>
        <taxon>Chordata</taxon>
        <taxon>Craniata</taxon>
        <taxon>Vertebrata</taxon>
        <taxon>Chondrichthyes</taxon>
        <taxon>Holocephali</taxon>
        <taxon>Chimaeriformes</taxon>
        <taxon>Callorhinchidae</taxon>
        <taxon>Callorhinchus</taxon>
    </lineage>
</organism>
<dbReference type="PANTHER" id="PTHR15537">
    <property type="entry name" value="F-BOX ONLY PROTEIN 7"/>
    <property type="match status" value="1"/>
</dbReference>
<dbReference type="KEGG" id="cmk:103181815"/>
<gene>
    <name evidence="4" type="primary">fbxo7</name>
</gene>
<evidence type="ECO:0000313" key="5">
    <source>
        <dbReference type="Proteomes" id="UP000314986"/>
    </source>
</evidence>
<evidence type="ECO:0000313" key="4">
    <source>
        <dbReference type="Ensembl" id="ENSCMIP00000048436.1"/>
    </source>
</evidence>
<sequence>MKLRVRILKQRGWVELEGNNPTVAELHHKIADSFLPTFGYSSTTQFSISLNGKDSLTDDEQTLASIGIVGGDLISLILPESSAPSVSVSSQNTANQQPSSSSTAPKVACVNDQQTQSVSPSMSSNMVTVDSEIGSEENMTACPYEPMLCSEALDGKVPHSLEILHHSAECTSPSDALIVVLHLLMLEAGYIPQGTGVKVGSMPEKWRNGGIYRLHYSHPLCEDGLAVLTCVPMANLIVVNALLKISDIVKSVKKVQLSPGSYVDSNRPDENAAEVYKDLRKLSCMFKDQLVYPLLANARQALNLPDVFGLVVQPLEIKLRIFRLLDVSSILSLSSVCRDLNTAINDQLLWRFLFLRDFRDTRTISQDWKRLYKEKYLTKKRSFHRSPLYLPRPLPIPPSQPCPFTPFPFEPHPIFPPGIIGGEYDERPQLPYRGDPVNPFLPGMGPVPGTLPPFRPLFDPTGSIPGMPPATGPRFPGTPRRGGSSDIRHGII</sequence>
<dbReference type="PROSITE" id="PS50181">
    <property type="entry name" value="FBOX"/>
    <property type="match status" value="1"/>
</dbReference>
<dbReference type="GO" id="GO:0019901">
    <property type="term" value="F:protein kinase binding"/>
    <property type="evidence" value="ECO:0007669"/>
    <property type="project" value="InterPro"/>
</dbReference>
<dbReference type="PANTHER" id="PTHR15537:SF2">
    <property type="entry name" value="F-BOX ONLY PROTEIN 7"/>
    <property type="match status" value="1"/>
</dbReference>
<dbReference type="InterPro" id="IPR047118">
    <property type="entry name" value="Fbxo7"/>
</dbReference>
<dbReference type="InterPro" id="IPR036047">
    <property type="entry name" value="F-box-like_dom_sf"/>
</dbReference>
<dbReference type="Proteomes" id="UP000314986">
    <property type="component" value="Unassembled WGS sequence"/>
</dbReference>
<name>V9KJ44_CALMI</name>
<dbReference type="InterPro" id="IPR001810">
    <property type="entry name" value="F-box_dom"/>
</dbReference>